<feature type="compositionally biased region" description="Low complexity" evidence="1">
    <location>
        <begin position="1226"/>
        <end position="1268"/>
    </location>
</feature>
<keyword evidence="5" id="KW-1185">Reference proteome</keyword>
<dbReference type="STRING" id="1890364.A0A2P6N6D0"/>
<feature type="transmembrane region" description="Helical" evidence="2">
    <location>
        <begin position="1281"/>
        <end position="1303"/>
    </location>
</feature>
<dbReference type="PANTHER" id="PTHR37049">
    <property type="entry name" value="PEPTIDASE S41 FAMILY PROTEIN"/>
    <property type="match status" value="1"/>
</dbReference>
<dbReference type="SUPFAM" id="SSF52096">
    <property type="entry name" value="ClpP/crotonase"/>
    <property type="match status" value="2"/>
</dbReference>
<dbReference type="GO" id="GO:0006508">
    <property type="term" value="P:proteolysis"/>
    <property type="evidence" value="ECO:0007669"/>
    <property type="project" value="InterPro"/>
</dbReference>
<name>A0A2P6N6D0_9EUKA</name>
<dbReference type="InterPro" id="IPR052766">
    <property type="entry name" value="S41A_metabolite_peptidase"/>
</dbReference>
<dbReference type="Proteomes" id="UP000241769">
    <property type="component" value="Unassembled WGS sequence"/>
</dbReference>
<sequence>MKIVRLTSSETKSKVFNTTRNLLRSYPFRDILAKGATTPVYVSQVDIEAAFQSIAWYNTYDSDRAFSFYSRLSDLIDRLMDPNVKFRLPECFDITFYHPLIIAKKEGSRPSTGSTSNLYVKDVRTWPEFGNDTVLEQIRGLKGKTIEKLSGSTALDEYSFSVLPYSTPGFTRDSSINGILTIAKNLIDTRSLRDGHPFPTSTYRHLTFTIEGKTYEFPFVAEINGNLSDCDAPHTSATKQVTEPVSPVQLREVDDNTVAVVLPHLQNGTNAEVMRLFEEKNKTYKNVIIDVIDNMKGSICEAQYLLDYLTGGSDPIWEDIVYSNYTLQLMKMAEATNGSDDVMLGDHLWETVDGSSVWSVEQLTRANSTNNFSTLRKRKCAPSPWINHKPYFEKVYVLSNGLCMSACAVLTAKLSSHGVTIFSERSTYSVLRYATSASGMVVTDEEMFRQAEHWNATGDDVPARWPVTVSMETVVTEYYSEQDRSHPDQFKSSNTGNSITFSHETDKDTLYHQLIEKFPSYELPQRCQFKMMKGIAITSLEQYKECVDMIPLSEKKKRLVLDNVKRMMDMYPFSDLAKNTPDQSPLRKLDHDINAAIEKLRSRANDSTIGAFSFYQSITDDVTAPLADAHTQFTKPSCFNSIVAQPFNLTAVGDFPEIYLREVFFDGKMEMIPKAPFWNTTEFRTYVGKKILKINGDDATEHLIDFARSHPIYSKDDSVNFNQIFNMEMFTIRMLHSGVAGGFPENVTLEMEDHKTFSFPWLTVVADDLSQCDQTSEYTKKREASLNGEESRVFAMKKRQEDFLLGDQNVSVKEMNDDTLVIKIPSFGVKVNQQLNQTLPQHTHKKLIIDVSGNGGGLVCEAMELIRYLATPPPRMIFDFKWSSLTWRMQQKSMNMTPDTFLYFGPDRYESVEGADHPWWTPINVTRANSTSLHSSRFYLERSCLDSTDIWNGTKRNYNEILILSDGLCGSACAMFTTLISTLHEHVRTVVTGGIPGQEKMSYSTFPGGNRDDELESLKTSGFITNDINIQSVSKYYQMEGEDVLQAWPTDVHMQIPFVELFLSKEQELPEEFSFYAADYRLPHLYDWRDIDTIYNETHEFFGWISTSTTEDVTMTFVGDITRADLPKLIAAVVQTGVESVTVKSWESQSVAGKRAQKVKSVITLSDGKMKATEAKKALIAAVVQQKSGGEDKFAESAKTNNLPSILVASVDGIVDTTTETTIQPKTSTSETATSTSETETSTSEPKTSTSETETSSEPKTSTTEPSSDQSGHGTLTKPQVAGIVVGSIAGVVLIGVVVFLIVRYKRRQGGAYYALTQYEQLGFDMGNSRAKPIEFWRGWAVVRNYREDITQATLVRFQFPVWLGQFLTHHSSRPYHPVADHLEYFKGKFIRLDMPYTATHPNRGLLNGLIQQHRNNGYDTTFRGKVAFRILNDITVDDACIDVWYADAQVANTDADWEELRDAIVPPVQTAPAGYTYGDLTILPPGTFTNFGRCNLPNDYETNIPFMVALAIFQKYLQFPEASDIFIQQDCPELEGEQPLHRPQEWTIKVEENCNLPLMDDKTGHVIIPQWLIIWNRSKNADQEVAQLYSLYWFTILIHEIGGHWKRLTYTQSDTPNKEESWNCNIDSGNQVELDVYQGYTIDIENSGWEQFVAIQEVDNHLQYWEIPQAFLDSVLFGNWSAGIKTLHIQPVRCIHHSITVLGKHKELYELGNSNKADKIRLVNRSGTDHTYLCAPEGCLKLYKFEMGLWAFSLILRSLDPIE</sequence>
<evidence type="ECO:0000256" key="1">
    <source>
        <dbReference type="SAM" id="MobiDB-lite"/>
    </source>
</evidence>
<keyword evidence="2" id="KW-0472">Membrane</keyword>
<comment type="caution">
    <text evidence="4">The sequence shown here is derived from an EMBL/GenBank/DDBJ whole genome shotgun (WGS) entry which is preliminary data.</text>
</comment>
<evidence type="ECO:0000259" key="3">
    <source>
        <dbReference type="Pfam" id="PF03572"/>
    </source>
</evidence>
<evidence type="ECO:0000256" key="2">
    <source>
        <dbReference type="SAM" id="Phobius"/>
    </source>
</evidence>
<evidence type="ECO:0000313" key="4">
    <source>
        <dbReference type="EMBL" id="PRP79512.1"/>
    </source>
</evidence>
<dbReference type="PANTHER" id="PTHR37049:SF4">
    <property type="entry name" value="RHODANESE DOMAIN-CONTAINING PROTEIN"/>
    <property type="match status" value="1"/>
</dbReference>
<dbReference type="OrthoDB" id="27214at2759"/>
<gene>
    <name evidence="4" type="ORF">PROFUN_12703</name>
</gene>
<accession>A0A2P6N6D0</accession>
<protein>
    <recommendedName>
        <fullName evidence="3">Tail specific protease domain-containing protein</fullName>
    </recommendedName>
</protein>
<dbReference type="GO" id="GO:0008236">
    <property type="term" value="F:serine-type peptidase activity"/>
    <property type="evidence" value="ECO:0007669"/>
    <property type="project" value="InterPro"/>
</dbReference>
<dbReference type="EMBL" id="MDYQ01000181">
    <property type="protein sequence ID" value="PRP79512.1"/>
    <property type="molecule type" value="Genomic_DNA"/>
</dbReference>
<organism evidence="4 5">
    <name type="scientific">Planoprotostelium fungivorum</name>
    <dbReference type="NCBI Taxonomy" id="1890364"/>
    <lineage>
        <taxon>Eukaryota</taxon>
        <taxon>Amoebozoa</taxon>
        <taxon>Evosea</taxon>
        <taxon>Variosea</taxon>
        <taxon>Cavosteliida</taxon>
        <taxon>Cavosteliaceae</taxon>
        <taxon>Planoprotostelium</taxon>
    </lineage>
</organism>
<dbReference type="CDD" id="cd12087">
    <property type="entry name" value="TM_EGFR-like"/>
    <property type="match status" value="1"/>
</dbReference>
<proteinExistence type="predicted"/>
<evidence type="ECO:0000313" key="5">
    <source>
        <dbReference type="Proteomes" id="UP000241769"/>
    </source>
</evidence>
<dbReference type="Gene3D" id="3.90.226.10">
    <property type="entry name" value="2-enoyl-CoA Hydratase, Chain A, domain 1"/>
    <property type="match status" value="2"/>
</dbReference>
<dbReference type="Pfam" id="PF03572">
    <property type="entry name" value="Peptidase_S41"/>
    <property type="match status" value="1"/>
</dbReference>
<dbReference type="InParanoid" id="A0A2P6N6D0"/>
<keyword evidence="2" id="KW-0812">Transmembrane</keyword>
<feature type="domain" description="Tail specific protease" evidence="3">
    <location>
        <begin position="819"/>
        <end position="871"/>
    </location>
</feature>
<keyword evidence="2" id="KW-1133">Transmembrane helix</keyword>
<dbReference type="InterPro" id="IPR029045">
    <property type="entry name" value="ClpP/crotonase-like_dom_sf"/>
</dbReference>
<dbReference type="InterPro" id="IPR005151">
    <property type="entry name" value="Tail-specific_protease"/>
</dbReference>
<reference evidence="4 5" key="1">
    <citation type="journal article" date="2018" name="Genome Biol. Evol.">
        <title>Multiple Roots of Fruiting Body Formation in Amoebozoa.</title>
        <authorList>
            <person name="Hillmann F."/>
            <person name="Forbes G."/>
            <person name="Novohradska S."/>
            <person name="Ferling I."/>
            <person name="Riege K."/>
            <person name="Groth M."/>
            <person name="Westermann M."/>
            <person name="Marz M."/>
            <person name="Spaller T."/>
            <person name="Winckler T."/>
            <person name="Schaap P."/>
            <person name="Glockner G."/>
        </authorList>
    </citation>
    <scope>NUCLEOTIDE SEQUENCE [LARGE SCALE GENOMIC DNA]</scope>
    <source>
        <strain evidence="4 5">Jena</strain>
    </source>
</reference>
<feature type="region of interest" description="Disordered" evidence="1">
    <location>
        <begin position="1219"/>
        <end position="1275"/>
    </location>
</feature>